<dbReference type="NCBIfam" id="TIGR00711">
    <property type="entry name" value="efflux_EmrB"/>
    <property type="match status" value="1"/>
</dbReference>
<evidence type="ECO:0000256" key="1">
    <source>
        <dbReference type="ARBA" id="ARBA00004651"/>
    </source>
</evidence>
<dbReference type="Pfam" id="PF07690">
    <property type="entry name" value="MFS_1"/>
    <property type="match status" value="1"/>
</dbReference>
<dbReference type="EMBL" id="MCFG01000023">
    <property type="protein sequence ID" value="ORX86271.1"/>
    <property type="molecule type" value="Genomic_DNA"/>
</dbReference>
<keyword evidence="5 9" id="KW-0812">Transmembrane</keyword>
<feature type="transmembrane region" description="Helical" evidence="9">
    <location>
        <begin position="207"/>
        <end position="231"/>
    </location>
</feature>
<dbReference type="SUPFAM" id="SSF103473">
    <property type="entry name" value="MFS general substrate transporter"/>
    <property type="match status" value="1"/>
</dbReference>
<feature type="transmembrane region" description="Helical" evidence="9">
    <location>
        <begin position="313"/>
        <end position="338"/>
    </location>
</feature>
<keyword evidence="3" id="KW-0813">Transport</keyword>
<keyword evidence="6 9" id="KW-1133">Transmembrane helix</keyword>
<dbReference type="InterPro" id="IPR004638">
    <property type="entry name" value="EmrB-like"/>
</dbReference>
<feature type="transmembrane region" description="Helical" evidence="9">
    <location>
        <begin position="358"/>
        <end position="376"/>
    </location>
</feature>
<evidence type="ECO:0000256" key="9">
    <source>
        <dbReference type="SAM" id="Phobius"/>
    </source>
</evidence>
<evidence type="ECO:0000256" key="2">
    <source>
        <dbReference type="ARBA" id="ARBA00008335"/>
    </source>
</evidence>
<comment type="caution">
    <text evidence="11">The sequence shown here is derived from an EMBL/GenBank/DDBJ whole genome shotgun (WGS) entry which is preliminary data.</text>
</comment>
<dbReference type="GO" id="GO:0005886">
    <property type="term" value="C:plasma membrane"/>
    <property type="evidence" value="ECO:0007669"/>
    <property type="project" value="UniProtKB-SubCell"/>
</dbReference>
<feature type="transmembrane region" description="Helical" evidence="9">
    <location>
        <begin position="271"/>
        <end position="293"/>
    </location>
</feature>
<protein>
    <submittedName>
        <fullName evidence="11">MFS general substrate transporter</fullName>
    </submittedName>
</protein>
<dbReference type="InterPro" id="IPR011701">
    <property type="entry name" value="MFS"/>
</dbReference>
<evidence type="ECO:0000313" key="11">
    <source>
        <dbReference type="EMBL" id="ORX86271.1"/>
    </source>
</evidence>
<feature type="transmembrane region" description="Helical" evidence="9">
    <location>
        <begin position="383"/>
        <end position="402"/>
    </location>
</feature>
<dbReference type="PRINTS" id="PR01036">
    <property type="entry name" value="TCRTETB"/>
</dbReference>
<feature type="transmembrane region" description="Helical" evidence="9">
    <location>
        <begin position="507"/>
        <end position="528"/>
    </location>
</feature>
<gene>
    <name evidence="11" type="ORF">BCR32DRAFT_265095</name>
</gene>
<feature type="transmembrane region" description="Helical" evidence="9">
    <location>
        <begin position="120"/>
        <end position="138"/>
    </location>
</feature>
<reference evidence="11 12" key="2">
    <citation type="submission" date="2016-08" db="EMBL/GenBank/DDBJ databases">
        <title>Pervasive Adenine N6-methylation of Active Genes in Fungi.</title>
        <authorList>
            <consortium name="DOE Joint Genome Institute"/>
            <person name="Mondo S.J."/>
            <person name="Dannebaum R.O."/>
            <person name="Kuo R.C."/>
            <person name="Labutti K."/>
            <person name="Haridas S."/>
            <person name="Kuo A."/>
            <person name="Salamov A."/>
            <person name="Ahrendt S.R."/>
            <person name="Lipzen A."/>
            <person name="Sullivan W."/>
            <person name="Andreopoulos W.B."/>
            <person name="Clum A."/>
            <person name="Lindquist E."/>
            <person name="Daum C."/>
            <person name="Ramamoorthy G.K."/>
            <person name="Gryganskyi A."/>
            <person name="Culley D."/>
            <person name="Magnuson J.K."/>
            <person name="James T.Y."/>
            <person name="O'Malley M.A."/>
            <person name="Stajich J.E."/>
            <person name="Spatafora J.W."/>
            <person name="Visel A."/>
            <person name="Grigoriev I.V."/>
        </authorList>
    </citation>
    <scope>NUCLEOTIDE SEQUENCE [LARGE SCALE GENOMIC DNA]</scope>
    <source>
        <strain evidence="11 12">S4</strain>
    </source>
</reference>
<feature type="compositionally biased region" description="Polar residues" evidence="8">
    <location>
        <begin position="563"/>
        <end position="574"/>
    </location>
</feature>
<feature type="transmembrane region" description="Helical" evidence="9">
    <location>
        <begin position="51"/>
        <end position="77"/>
    </location>
</feature>
<organism evidence="11 12">
    <name type="scientific">Anaeromyces robustus</name>
    <dbReference type="NCBI Taxonomy" id="1754192"/>
    <lineage>
        <taxon>Eukaryota</taxon>
        <taxon>Fungi</taxon>
        <taxon>Fungi incertae sedis</taxon>
        <taxon>Chytridiomycota</taxon>
        <taxon>Chytridiomycota incertae sedis</taxon>
        <taxon>Neocallimastigomycetes</taxon>
        <taxon>Neocallimastigales</taxon>
        <taxon>Neocallimastigaceae</taxon>
        <taxon>Anaeromyces</taxon>
    </lineage>
</organism>
<accession>A0A1Y1XKI5</accession>
<evidence type="ECO:0000256" key="4">
    <source>
        <dbReference type="ARBA" id="ARBA00022475"/>
    </source>
</evidence>
<dbReference type="PROSITE" id="PS50850">
    <property type="entry name" value="MFS"/>
    <property type="match status" value="1"/>
</dbReference>
<dbReference type="OrthoDB" id="2147446at2759"/>
<feature type="domain" description="Major facilitator superfamily (MFS) profile" evidence="10">
    <location>
        <begin position="54"/>
        <end position="529"/>
    </location>
</feature>
<evidence type="ECO:0000313" key="12">
    <source>
        <dbReference type="Proteomes" id="UP000193944"/>
    </source>
</evidence>
<feature type="transmembrane region" description="Helical" evidence="9">
    <location>
        <begin position="89"/>
        <end position="108"/>
    </location>
</feature>
<feature type="transmembrane region" description="Helical" evidence="9">
    <location>
        <begin position="176"/>
        <end position="195"/>
    </location>
</feature>
<evidence type="ECO:0000256" key="7">
    <source>
        <dbReference type="ARBA" id="ARBA00023136"/>
    </source>
</evidence>
<keyword evidence="4" id="KW-1003">Cell membrane</keyword>
<feature type="transmembrane region" description="Helical" evidence="9">
    <location>
        <begin position="408"/>
        <end position="427"/>
    </location>
</feature>
<dbReference type="Gene3D" id="1.20.1720.10">
    <property type="entry name" value="Multidrug resistance protein D"/>
    <property type="match status" value="1"/>
</dbReference>
<evidence type="ECO:0000256" key="6">
    <source>
        <dbReference type="ARBA" id="ARBA00022989"/>
    </source>
</evidence>
<dbReference type="GO" id="GO:0022857">
    <property type="term" value="F:transmembrane transporter activity"/>
    <property type="evidence" value="ECO:0007669"/>
    <property type="project" value="InterPro"/>
</dbReference>
<dbReference type="InterPro" id="IPR020846">
    <property type="entry name" value="MFS_dom"/>
</dbReference>
<evidence type="ECO:0000256" key="5">
    <source>
        <dbReference type="ARBA" id="ARBA00022692"/>
    </source>
</evidence>
<comment type="subcellular location">
    <subcellularLocation>
        <location evidence="1">Cell membrane</location>
        <topology evidence="1">Multi-pass membrane protein</topology>
    </subcellularLocation>
</comment>
<sequence length="583" mass="64147">MDEISVTTDQSTLHEDSIAIEERKKSIEERSDNEIQKSIDAVNVQLSKTKFFLVILALIISLAMSSLDISIVATALPTISNQFRSKDEYTWVITAYMLGNTSFQPMFGKFSDIFGRRPNMIFALVLFAVTSALCGAAKNIKMLIIARGFQGIGGGGILAMVNVIIADIVPLRKRGIYMGVVGAVFAFSSVIGPLVGGFFTDKLSWRWAFYINVPVGVIAVIVISLFVNIPTPPGSMMEKIKRIDFLGTFLLVATVVSLLLGLSWGGSKYPWSSATIILLFVGFAIGFTIYLIVEWKFAKEPLTPFQIFKNRNVGLSLFISFTLGITFLGFGNTIPLLYQDGRKISATNSGLRLVPQSFFISIANIGSGFLIGKYGYVERYMSVGALGLIVTSYLITLIGVDSSYLFEVFPLSLFGLAVGLIMQNTILVTQQSAEKKFLAIGTTLNNFFRLIGGVFGVTLIGAIISNEFPKYYAEEYPGKIVTVNDIHDIPGGEAIYTKAIQTSYRAILIPGAVLTLILTLLYGFIPAIGNRKKERKMNEEKLKNMTETKEKNKDIEIDIDKTPNPNNDSPNITEISIDEHKRS</sequence>
<evidence type="ECO:0000259" key="10">
    <source>
        <dbReference type="PROSITE" id="PS50850"/>
    </source>
</evidence>
<comment type="similarity">
    <text evidence="2">Belongs to the major facilitator superfamily.</text>
</comment>
<feature type="region of interest" description="Disordered" evidence="8">
    <location>
        <begin position="543"/>
        <end position="583"/>
    </location>
</feature>
<feature type="transmembrane region" description="Helical" evidence="9">
    <location>
        <begin position="447"/>
        <end position="465"/>
    </location>
</feature>
<dbReference type="CDD" id="cd17502">
    <property type="entry name" value="MFS_Azr1_MDR_like"/>
    <property type="match status" value="1"/>
</dbReference>
<keyword evidence="7 9" id="KW-0472">Membrane</keyword>
<reference evidence="11 12" key="1">
    <citation type="submission" date="2016-08" db="EMBL/GenBank/DDBJ databases">
        <title>A Parts List for Fungal Cellulosomes Revealed by Comparative Genomics.</title>
        <authorList>
            <consortium name="DOE Joint Genome Institute"/>
            <person name="Haitjema C.H."/>
            <person name="Gilmore S.P."/>
            <person name="Henske J.K."/>
            <person name="Solomon K.V."/>
            <person name="De Groot R."/>
            <person name="Kuo A."/>
            <person name="Mondo S.J."/>
            <person name="Salamov A.A."/>
            <person name="Labutti K."/>
            <person name="Zhao Z."/>
            <person name="Chiniquy J."/>
            <person name="Barry K."/>
            <person name="Brewer H.M."/>
            <person name="Purvine S.O."/>
            <person name="Wright A.T."/>
            <person name="Boxma B."/>
            <person name="Van Alen T."/>
            <person name="Hackstein J.H."/>
            <person name="Baker S.E."/>
            <person name="Grigoriev I.V."/>
            <person name="O'Malley M.A."/>
        </authorList>
    </citation>
    <scope>NUCLEOTIDE SEQUENCE [LARGE SCALE GENOMIC DNA]</scope>
    <source>
        <strain evidence="11 12">S4</strain>
    </source>
</reference>
<proteinExistence type="inferred from homology"/>
<evidence type="ECO:0000256" key="8">
    <source>
        <dbReference type="SAM" id="MobiDB-lite"/>
    </source>
</evidence>
<dbReference type="Gene3D" id="1.20.1250.20">
    <property type="entry name" value="MFS general substrate transporter like domains"/>
    <property type="match status" value="1"/>
</dbReference>
<feature type="transmembrane region" description="Helical" evidence="9">
    <location>
        <begin position="243"/>
        <end position="265"/>
    </location>
</feature>
<name>A0A1Y1XKI5_9FUNG</name>
<keyword evidence="12" id="KW-1185">Reference proteome</keyword>
<dbReference type="InterPro" id="IPR036259">
    <property type="entry name" value="MFS_trans_sf"/>
</dbReference>
<dbReference type="PANTHER" id="PTHR23501">
    <property type="entry name" value="MAJOR FACILITATOR SUPERFAMILY"/>
    <property type="match status" value="1"/>
</dbReference>
<dbReference type="AlphaFoldDB" id="A0A1Y1XKI5"/>
<evidence type="ECO:0000256" key="3">
    <source>
        <dbReference type="ARBA" id="ARBA00022448"/>
    </source>
</evidence>
<dbReference type="FunFam" id="1.20.1720.10:FF:000013">
    <property type="entry name" value="Related to multidrug resistance proteins"/>
    <property type="match status" value="1"/>
</dbReference>
<feature type="transmembrane region" description="Helical" evidence="9">
    <location>
        <begin position="144"/>
        <end position="164"/>
    </location>
</feature>
<dbReference type="PANTHER" id="PTHR23501:SF191">
    <property type="entry name" value="VACUOLAR BASIC AMINO ACID TRANSPORTER 4"/>
    <property type="match status" value="1"/>
</dbReference>
<dbReference type="Proteomes" id="UP000193944">
    <property type="component" value="Unassembled WGS sequence"/>
</dbReference>
<feature type="compositionally biased region" description="Basic and acidic residues" evidence="8">
    <location>
        <begin position="543"/>
        <end position="561"/>
    </location>
</feature>